<dbReference type="Pfam" id="PF03801">
    <property type="entry name" value="Ndc80_HEC"/>
    <property type="match status" value="1"/>
</dbReference>
<evidence type="ECO:0000256" key="11">
    <source>
        <dbReference type="SAM" id="Coils"/>
    </source>
</evidence>
<dbReference type="PANTHER" id="PTHR10643:SF2">
    <property type="entry name" value="KINETOCHORE PROTEIN NDC80 HOMOLOG"/>
    <property type="match status" value="1"/>
</dbReference>
<accession>A0A8X6P425</accession>
<feature type="compositionally biased region" description="Polar residues" evidence="12">
    <location>
        <begin position="187"/>
        <end position="204"/>
    </location>
</feature>
<keyword evidence="15" id="KW-1185">Reference proteome</keyword>
<comment type="function">
    <text evidence="10">Acts as a component of the essential kinetochore-associated NDC80 complex, which is required for chromosome segregation and spindle checkpoint activity.</text>
</comment>
<feature type="coiled-coil region" evidence="11">
    <location>
        <begin position="423"/>
        <end position="509"/>
    </location>
</feature>
<evidence type="ECO:0000256" key="9">
    <source>
        <dbReference type="ARBA" id="ARBA00023328"/>
    </source>
</evidence>
<keyword evidence="8 10" id="KW-0131">Cell cycle</keyword>
<sequence>MNTETDLYSSPVSSPVSSPNPTTQEVSTCLTRQKAQEEIEFLSILMENTATILNAYKNKRFFDENDFSYKAEMSRYREANKIINKYSFAQAVSNAPRTQIGPLSGSKTSTQNEARPIKNNRLNPNYSHNQQEEKFSHSIDLLLVLADILKIGNRKKPQKIIGIRLIFNWRFKMSLRFECKSEGKTRIPSSRNAFSRNSLQNDNPLSKCRRSSSVDSRARGSGGMPLKPRSTSEERKSLFHSSRKSSINFNECKTLKEQRPLADKAYQKKKILELLEYLNETSFKSQISASKLLQPSKKDFEIIFQHLAQFFETDYVVKKIEEEAPRILKSLCYPFIPTKSAFVYIARTNWPTLLGCLLFLMDMAKFAESIDTKLFFNTAENENPQEHAILLNYIFTSYISKDDEEEEINFFTQLIKSRNPYDIEYLRGQNEGLKLALEQVKTEVEEINDLKANSEQHDVIAKQYENYFSQMKDHRQKKEIMCEKLSKELAEKEAELQNLKDILAQKQASFDAQGFDGKKQMSYYDSQKKELSEKLQLKNSGFKKLQSECWDAEMQYAKDLDKGTSTCETFNELYSNVNEITINIIDTLRNARDPNIKNLCSNFTFDFPDCKMQLVQKSILQQSNTCKSALEEMKKKIDATDLFLNCLATKENEKLQEIMIKKSDVSVKIKVTSSQETKKERGLNAEEKQALEEVKALEIECDEMLKVLERVRAETVMSENKNALFIEEYKELQEVKKKKKRILDNYFSEQKKLFIHHSKVFNNTKREIDESGELICAIISKKLEKEDM</sequence>
<proteinExistence type="inferred from homology"/>
<dbReference type="AlphaFoldDB" id="A0A8X6P425"/>
<dbReference type="InterPro" id="IPR038273">
    <property type="entry name" value="Ndc80_sf"/>
</dbReference>
<evidence type="ECO:0000256" key="6">
    <source>
        <dbReference type="ARBA" id="ARBA00023054"/>
    </source>
</evidence>
<evidence type="ECO:0000256" key="3">
    <source>
        <dbReference type="ARBA" id="ARBA00022618"/>
    </source>
</evidence>
<keyword evidence="7 10" id="KW-0539">Nucleus</keyword>
<feature type="coiled-coil region" evidence="11">
    <location>
        <begin position="680"/>
        <end position="714"/>
    </location>
</feature>
<evidence type="ECO:0000259" key="13">
    <source>
        <dbReference type="Pfam" id="PF03801"/>
    </source>
</evidence>
<evidence type="ECO:0000256" key="12">
    <source>
        <dbReference type="SAM" id="MobiDB-lite"/>
    </source>
</evidence>
<comment type="subcellular location">
    <subcellularLocation>
        <location evidence="10">Chromosome</location>
        <location evidence="10">Centromere</location>
        <location evidence="10">Kinetochore</location>
    </subcellularLocation>
    <subcellularLocation>
        <location evidence="10">Nucleus</location>
    </subcellularLocation>
</comment>
<comment type="similarity">
    <text evidence="1 10">Belongs to the NDC80/HEC1 family.</text>
</comment>
<evidence type="ECO:0000256" key="2">
    <source>
        <dbReference type="ARBA" id="ARBA00022454"/>
    </source>
</evidence>
<evidence type="ECO:0000256" key="7">
    <source>
        <dbReference type="ARBA" id="ARBA00023242"/>
    </source>
</evidence>
<feature type="region of interest" description="Disordered" evidence="12">
    <location>
        <begin position="98"/>
        <end position="127"/>
    </location>
</feature>
<keyword evidence="6 11" id="KW-0175">Coiled coil</keyword>
<protein>
    <recommendedName>
        <fullName evidence="10">Kinetochore protein NDC80</fullName>
    </recommendedName>
</protein>
<feature type="domain" description="Kinetochore protein Ndc80 CH" evidence="13">
    <location>
        <begin position="234"/>
        <end position="369"/>
    </location>
</feature>
<comment type="subunit">
    <text evidence="10">Component of the NDC80 complex.</text>
</comment>
<dbReference type="EMBL" id="BMAW01110928">
    <property type="protein sequence ID" value="GFT45557.1"/>
    <property type="molecule type" value="Genomic_DNA"/>
</dbReference>
<keyword evidence="4 10" id="KW-0498">Mitosis</keyword>
<comment type="caution">
    <text evidence="14">The sequence shown here is derived from an EMBL/GenBank/DDBJ whole genome shotgun (WGS) entry which is preliminary data.</text>
</comment>
<dbReference type="Gene3D" id="1.10.418.30">
    <property type="entry name" value="Ncd80 complex, Ncd80 subunit"/>
    <property type="match status" value="1"/>
</dbReference>
<evidence type="ECO:0000256" key="1">
    <source>
        <dbReference type="ARBA" id="ARBA00007050"/>
    </source>
</evidence>
<dbReference type="GO" id="GO:0031262">
    <property type="term" value="C:Ndc80 complex"/>
    <property type="evidence" value="ECO:0007669"/>
    <property type="project" value="UniProtKB-UniRule"/>
</dbReference>
<dbReference type="Proteomes" id="UP000887013">
    <property type="component" value="Unassembled WGS sequence"/>
</dbReference>
<name>A0A8X6P425_NEPPI</name>
<feature type="region of interest" description="Disordered" evidence="12">
    <location>
        <begin position="186"/>
        <end position="242"/>
    </location>
</feature>
<feature type="compositionally biased region" description="Low complexity" evidence="12">
    <location>
        <begin position="9"/>
        <end position="19"/>
    </location>
</feature>
<dbReference type="GO" id="GO:0005634">
    <property type="term" value="C:nucleus"/>
    <property type="evidence" value="ECO:0007669"/>
    <property type="project" value="UniProtKB-SubCell"/>
</dbReference>
<evidence type="ECO:0000256" key="8">
    <source>
        <dbReference type="ARBA" id="ARBA00023306"/>
    </source>
</evidence>
<organism evidence="14 15">
    <name type="scientific">Nephila pilipes</name>
    <name type="common">Giant wood spider</name>
    <name type="synonym">Nephila maculata</name>
    <dbReference type="NCBI Taxonomy" id="299642"/>
    <lineage>
        <taxon>Eukaryota</taxon>
        <taxon>Metazoa</taxon>
        <taxon>Ecdysozoa</taxon>
        <taxon>Arthropoda</taxon>
        <taxon>Chelicerata</taxon>
        <taxon>Arachnida</taxon>
        <taxon>Araneae</taxon>
        <taxon>Araneomorphae</taxon>
        <taxon>Entelegynae</taxon>
        <taxon>Araneoidea</taxon>
        <taxon>Nephilidae</taxon>
        <taxon>Nephila</taxon>
    </lineage>
</organism>
<evidence type="ECO:0000256" key="4">
    <source>
        <dbReference type="ARBA" id="ARBA00022776"/>
    </source>
</evidence>
<dbReference type="InterPro" id="IPR005550">
    <property type="entry name" value="Kinetochore_Ndc80"/>
</dbReference>
<dbReference type="PANTHER" id="PTHR10643">
    <property type="entry name" value="KINETOCHORE PROTEIN NDC80"/>
    <property type="match status" value="1"/>
</dbReference>
<evidence type="ECO:0000256" key="5">
    <source>
        <dbReference type="ARBA" id="ARBA00022838"/>
    </source>
</evidence>
<evidence type="ECO:0000313" key="14">
    <source>
        <dbReference type="EMBL" id="GFT45557.1"/>
    </source>
</evidence>
<feature type="region of interest" description="Disordered" evidence="12">
    <location>
        <begin position="1"/>
        <end position="25"/>
    </location>
</feature>
<dbReference type="GO" id="GO:0051301">
    <property type="term" value="P:cell division"/>
    <property type="evidence" value="ECO:0007669"/>
    <property type="project" value="UniProtKB-UniRule"/>
</dbReference>
<evidence type="ECO:0000256" key="10">
    <source>
        <dbReference type="RuleBase" id="RU368072"/>
    </source>
</evidence>
<reference evidence="14" key="1">
    <citation type="submission" date="2020-08" db="EMBL/GenBank/DDBJ databases">
        <title>Multicomponent nature underlies the extraordinary mechanical properties of spider dragline silk.</title>
        <authorList>
            <person name="Kono N."/>
            <person name="Nakamura H."/>
            <person name="Mori M."/>
            <person name="Yoshida Y."/>
            <person name="Ohtoshi R."/>
            <person name="Malay A.D."/>
            <person name="Moran D.A.P."/>
            <person name="Tomita M."/>
            <person name="Numata K."/>
            <person name="Arakawa K."/>
        </authorList>
    </citation>
    <scope>NUCLEOTIDE SEQUENCE</scope>
</reference>
<keyword evidence="9 10" id="KW-0137">Centromere</keyword>
<evidence type="ECO:0000313" key="15">
    <source>
        <dbReference type="Proteomes" id="UP000887013"/>
    </source>
</evidence>
<dbReference type="OrthoDB" id="6435682at2759"/>
<keyword evidence="2 10" id="KW-0158">Chromosome</keyword>
<gene>
    <name evidence="14" type="primary">NDC80</name>
    <name evidence="14" type="ORF">NPIL_499951</name>
</gene>
<dbReference type="InterPro" id="IPR055260">
    <property type="entry name" value="Ndc80_CH"/>
</dbReference>
<keyword evidence="3 10" id="KW-0132">Cell division</keyword>
<dbReference type="GO" id="GO:0051315">
    <property type="term" value="P:attachment of mitotic spindle microtubules to kinetochore"/>
    <property type="evidence" value="ECO:0007669"/>
    <property type="project" value="UniProtKB-UniRule"/>
</dbReference>
<keyword evidence="5 10" id="KW-0995">Kinetochore</keyword>